<dbReference type="InterPro" id="IPR039977">
    <property type="entry name" value="Suv4-20/Set9"/>
</dbReference>
<dbReference type="Gene3D" id="2.170.270.10">
    <property type="entry name" value="SET domain"/>
    <property type="match status" value="1"/>
</dbReference>
<dbReference type="PANTHER" id="PTHR12977:SF4">
    <property type="entry name" value="HISTONE-LYSINE N-METHYLTRANSFERASE KMT5B"/>
    <property type="match status" value="1"/>
</dbReference>
<evidence type="ECO:0000256" key="11">
    <source>
        <dbReference type="ARBA" id="ARBA00023163"/>
    </source>
</evidence>
<name>A0A8S4A054_9EUPU</name>
<dbReference type="InterPro" id="IPR041938">
    <property type="entry name" value="Hist-Lys_N-MTase_N"/>
</dbReference>
<feature type="compositionally biased region" description="Polar residues" evidence="13">
    <location>
        <begin position="286"/>
        <end position="298"/>
    </location>
</feature>
<keyword evidence="10" id="KW-0805">Transcription regulation</keyword>
<dbReference type="Gene3D" id="1.10.10.1700">
    <property type="entry name" value="Histone-lysine N-methyltransferase"/>
    <property type="match status" value="1"/>
</dbReference>
<dbReference type="GO" id="GO:0032259">
    <property type="term" value="P:methylation"/>
    <property type="evidence" value="ECO:0007669"/>
    <property type="project" value="UniProtKB-KW"/>
</dbReference>
<evidence type="ECO:0000256" key="7">
    <source>
        <dbReference type="ARBA" id="ARBA00022679"/>
    </source>
</evidence>
<dbReference type="FunFam" id="2.170.270.10:FF:000006">
    <property type="entry name" value="Histone-lysine N-methyltransferase"/>
    <property type="match status" value="1"/>
</dbReference>
<evidence type="ECO:0000313" key="15">
    <source>
        <dbReference type="EMBL" id="CAG5133255.1"/>
    </source>
</evidence>
<feature type="compositionally biased region" description="Basic residues" evidence="13">
    <location>
        <begin position="409"/>
        <end position="425"/>
    </location>
</feature>
<comment type="subcellular location">
    <subcellularLocation>
        <location evidence="2">Chromosome</location>
    </subcellularLocation>
    <subcellularLocation>
        <location evidence="1">Nucleus</location>
    </subcellularLocation>
</comment>
<keyword evidence="4" id="KW-0158">Chromosome</keyword>
<sequence>MTAMGGPRFVPSTGMTATELCELDDLCTAMVLDPYLGFMTHKMNTRFKPLNNQGELKKIVESFREHRKYDETYEALLKVDPHRTNPYCRTKHQMKLLKEHTFRYLQMLDYVAGFQVSPCYRYSMEGRIGGKICATRAWGKHDKIEMLVGCIAELTAEEESQLLKTGENDFSVMYSCRKNCAQLWLGPAAFINHDCRPNCKFVSTGRNTACVKVLRNIEPNEEITCFYGEDFFGDNNKLCECVTCERRRKGAFKPKQPISLSSQKGYCFRDTDDRINRLKAKSAESQPAFTVVPTSNESWDSRAKNMESQSHLLTPAELKRRGITRYDAEIIISSGLPLPEPVVGDRSHDPVSSDKSKSSEAKFLRSSASSSKKQELTGSPLPGIAETSDSLNENSSNKRHSNVICSKKSPCRNRTRGRVKKTTTRKKPDLKVKEEPMLPENIHIKQEPADSDSECSSNKLGLDDFSKQKITTDLSISNPPDKKVKNESLSDLIVDDGYEYTDAELRSNNLSDFLDNSPRQKVHKKYNSNKNTCSTRSDEQYFAGTSESSIPPLIIPEESPSPLEMKECMTPVKLLQKEAMTPVRQSPRLHGVQSVPFTDTKAFLSGKHERAVHLAQELNSLVAKASTFAQQLTDLVMESSLTENSSQNFRDPPVLEPEAPIISPSVSRRSSSEESTVFSNLLAGSIRDPIFLVSDQSLQVKIILIVAISRPFSFQKYSLIEKDLFSDTRQLRHQRLNSTDEFGTPPLLKKDCFTVTNDGCSTDVRTGKVVFLPKLDKQSLKLYQGEGEGLSRRSLLFSMDDSEKACQNQRQPKIIFKMKRDPELKKQICAENAHCPNSNLQFKWDGDEDESEHAIDSKSSLMSSEPPDISGSNSKRISKNLLTKCGAKQDSSLGQPMDCPRGLTDRPRKIRKVRLKMIDTSLQFDLISPSSTPPKSS</sequence>
<dbReference type="SUPFAM" id="SSF82199">
    <property type="entry name" value="SET domain"/>
    <property type="match status" value="1"/>
</dbReference>
<dbReference type="InterPro" id="IPR025790">
    <property type="entry name" value="Suv4-20_animal"/>
</dbReference>
<protein>
    <recommendedName>
        <fullName evidence="3">[histone H4]-N-methyl-L-lysine(20) N-methyltransferase</fullName>
        <ecNumber evidence="3">2.1.1.362</ecNumber>
    </recommendedName>
</protein>
<reference evidence="15" key="1">
    <citation type="submission" date="2021-04" db="EMBL/GenBank/DDBJ databases">
        <authorList>
            <consortium name="Molecular Ecology Group"/>
        </authorList>
    </citation>
    <scope>NUCLEOTIDE SEQUENCE</scope>
</reference>
<gene>
    <name evidence="15" type="ORF">CUNI_LOCUS18813</name>
</gene>
<keyword evidence="8" id="KW-0949">S-adenosyl-L-methionine</keyword>
<evidence type="ECO:0000256" key="13">
    <source>
        <dbReference type="SAM" id="MobiDB-lite"/>
    </source>
</evidence>
<organism evidence="15 16">
    <name type="scientific">Candidula unifasciata</name>
    <dbReference type="NCBI Taxonomy" id="100452"/>
    <lineage>
        <taxon>Eukaryota</taxon>
        <taxon>Metazoa</taxon>
        <taxon>Spiralia</taxon>
        <taxon>Lophotrochozoa</taxon>
        <taxon>Mollusca</taxon>
        <taxon>Gastropoda</taxon>
        <taxon>Heterobranchia</taxon>
        <taxon>Euthyneura</taxon>
        <taxon>Panpulmonata</taxon>
        <taxon>Eupulmonata</taxon>
        <taxon>Stylommatophora</taxon>
        <taxon>Helicina</taxon>
        <taxon>Helicoidea</taxon>
        <taxon>Geomitridae</taxon>
        <taxon>Candidula</taxon>
    </lineage>
</organism>
<dbReference type="EC" id="2.1.1.362" evidence="3"/>
<evidence type="ECO:0000256" key="8">
    <source>
        <dbReference type="ARBA" id="ARBA00022691"/>
    </source>
</evidence>
<evidence type="ECO:0000256" key="4">
    <source>
        <dbReference type="ARBA" id="ARBA00022454"/>
    </source>
</evidence>
<dbReference type="InterPro" id="IPR046341">
    <property type="entry name" value="SET_dom_sf"/>
</dbReference>
<accession>A0A8S4A054</accession>
<feature type="domain" description="SET" evidence="14">
    <location>
        <begin position="112"/>
        <end position="228"/>
    </location>
</feature>
<dbReference type="PROSITE" id="PS50280">
    <property type="entry name" value="SET"/>
    <property type="match status" value="1"/>
</dbReference>
<feature type="compositionally biased region" description="Basic and acidic residues" evidence="13">
    <location>
        <begin position="426"/>
        <end position="448"/>
    </location>
</feature>
<keyword evidence="5" id="KW-0678">Repressor</keyword>
<feature type="region of interest" description="Disordered" evidence="13">
    <location>
        <begin position="286"/>
        <end position="311"/>
    </location>
</feature>
<proteinExistence type="predicted"/>
<dbReference type="Pfam" id="PF00856">
    <property type="entry name" value="SET"/>
    <property type="match status" value="1"/>
</dbReference>
<dbReference type="PANTHER" id="PTHR12977">
    <property type="entry name" value="SUPPRESSOR OF VARIEGATION 4-20-RELATED"/>
    <property type="match status" value="1"/>
</dbReference>
<evidence type="ECO:0000256" key="12">
    <source>
        <dbReference type="ARBA" id="ARBA00023242"/>
    </source>
</evidence>
<dbReference type="OrthoDB" id="6627536at2759"/>
<dbReference type="Proteomes" id="UP000678393">
    <property type="component" value="Unassembled WGS sequence"/>
</dbReference>
<evidence type="ECO:0000256" key="10">
    <source>
        <dbReference type="ARBA" id="ARBA00023015"/>
    </source>
</evidence>
<feature type="region of interest" description="Disordered" evidence="13">
    <location>
        <begin position="337"/>
        <end position="460"/>
    </location>
</feature>
<keyword evidence="12" id="KW-0539">Nucleus</keyword>
<keyword evidence="9" id="KW-0156">Chromatin regulator</keyword>
<dbReference type="SMART" id="SM00317">
    <property type="entry name" value="SET"/>
    <property type="match status" value="1"/>
</dbReference>
<dbReference type="GO" id="GO:0140941">
    <property type="term" value="F:histone H4K20me methyltransferase activity"/>
    <property type="evidence" value="ECO:0007669"/>
    <property type="project" value="UniProtKB-EC"/>
</dbReference>
<keyword evidence="6" id="KW-0489">Methyltransferase</keyword>
<dbReference type="EMBL" id="CAJHNH020006046">
    <property type="protein sequence ID" value="CAG5133255.1"/>
    <property type="molecule type" value="Genomic_DNA"/>
</dbReference>
<feature type="region of interest" description="Disordered" evidence="13">
    <location>
        <begin position="841"/>
        <end position="908"/>
    </location>
</feature>
<dbReference type="PROSITE" id="PS51570">
    <property type="entry name" value="SAM_MT43_SUVAR420_2"/>
    <property type="match status" value="1"/>
</dbReference>
<evidence type="ECO:0000259" key="14">
    <source>
        <dbReference type="PROSITE" id="PS50280"/>
    </source>
</evidence>
<evidence type="ECO:0000313" key="16">
    <source>
        <dbReference type="Proteomes" id="UP000678393"/>
    </source>
</evidence>
<comment type="caution">
    <text evidence="15">The sequence shown here is derived from an EMBL/GenBank/DDBJ whole genome shotgun (WGS) entry which is preliminary data.</text>
</comment>
<evidence type="ECO:0000256" key="6">
    <source>
        <dbReference type="ARBA" id="ARBA00022603"/>
    </source>
</evidence>
<keyword evidence="16" id="KW-1185">Reference proteome</keyword>
<evidence type="ECO:0000256" key="9">
    <source>
        <dbReference type="ARBA" id="ARBA00022853"/>
    </source>
</evidence>
<dbReference type="CDD" id="cd19186">
    <property type="entry name" value="SET_Suv4-20"/>
    <property type="match status" value="1"/>
</dbReference>
<evidence type="ECO:0000256" key="5">
    <source>
        <dbReference type="ARBA" id="ARBA00022491"/>
    </source>
</evidence>
<keyword evidence="11" id="KW-0804">Transcription</keyword>
<dbReference type="GO" id="GO:0005634">
    <property type="term" value="C:nucleus"/>
    <property type="evidence" value="ECO:0007669"/>
    <property type="project" value="UniProtKB-SubCell"/>
</dbReference>
<dbReference type="InterPro" id="IPR044426">
    <property type="entry name" value="Suv4-20_SET"/>
</dbReference>
<evidence type="ECO:0000256" key="3">
    <source>
        <dbReference type="ARBA" id="ARBA00012188"/>
    </source>
</evidence>
<dbReference type="AlphaFoldDB" id="A0A8S4A054"/>
<keyword evidence="7" id="KW-0808">Transferase</keyword>
<dbReference type="GO" id="GO:0005694">
    <property type="term" value="C:chromosome"/>
    <property type="evidence" value="ECO:0007669"/>
    <property type="project" value="UniProtKB-SubCell"/>
</dbReference>
<evidence type="ECO:0000256" key="2">
    <source>
        <dbReference type="ARBA" id="ARBA00004286"/>
    </source>
</evidence>
<evidence type="ECO:0000256" key="1">
    <source>
        <dbReference type="ARBA" id="ARBA00004123"/>
    </source>
</evidence>
<feature type="compositionally biased region" description="Basic and acidic residues" evidence="13">
    <location>
        <begin position="343"/>
        <end position="363"/>
    </location>
</feature>
<dbReference type="InterPro" id="IPR001214">
    <property type="entry name" value="SET_dom"/>
</dbReference>
<dbReference type="FunFam" id="1.10.10.1700:FF:000001">
    <property type="entry name" value="Histone-lysine N-methyltransferase"/>
    <property type="match status" value="1"/>
</dbReference>